<evidence type="ECO:0000256" key="1">
    <source>
        <dbReference type="SAM" id="SignalP"/>
    </source>
</evidence>
<proteinExistence type="predicted"/>
<dbReference type="OrthoDB" id="24030at2759"/>
<gene>
    <name evidence="2" type="ORF">CYY_006575</name>
</gene>
<evidence type="ECO:0000313" key="2">
    <source>
        <dbReference type="EMBL" id="KAF2072101.1"/>
    </source>
</evidence>
<sequence>MKLLFTLLVLLSITISYTRADTYGVGIWNNGTSVNVGLIDLTTGNQAALKLSIQGFNYQASNLQGSTYNYATKMLSFYVLQLSNKAPTLYVINCNTWAVVSRTTFNFQYQYAGLASTNTAANNLYTVMSNSAAVFPSKIDPKTNVLSKFDSIIGSYRGSVYVPTINSYYVAFTNQTGLYIRVYNSNNQLTTESAFGFGGNSYQVNNAPLNLVYSPINQGVLAQVWMTDPFNRDYYALAYLNWNAGVFDVTSMDGYTGDVFLTTIPDSNNQWLTYSFAYSFGQYTIYTFSAYTNSFVSFRPYETPILSAF</sequence>
<feature type="signal peptide" evidence="1">
    <location>
        <begin position="1"/>
        <end position="20"/>
    </location>
</feature>
<dbReference type="EMBL" id="AJWJ01000310">
    <property type="protein sequence ID" value="KAF2072101.1"/>
    <property type="molecule type" value="Genomic_DNA"/>
</dbReference>
<dbReference type="Proteomes" id="UP000695562">
    <property type="component" value="Unassembled WGS sequence"/>
</dbReference>
<dbReference type="PANTHER" id="PTHR35885:SF2">
    <property type="match status" value="1"/>
</dbReference>
<evidence type="ECO:0000313" key="3">
    <source>
        <dbReference type="Proteomes" id="UP000695562"/>
    </source>
</evidence>
<name>A0A8J4PZH2_9MYCE</name>
<keyword evidence="3" id="KW-1185">Reference proteome</keyword>
<reference evidence="2" key="1">
    <citation type="submission" date="2020-01" db="EMBL/GenBank/DDBJ databases">
        <title>Development of genomics and gene disruption for Polysphondylium violaceum indicates a role for the polyketide synthase stlB in stalk morphogenesis.</title>
        <authorList>
            <person name="Narita B."/>
            <person name="Kawabe Y."/>
            <person name="Kin K."/>
            <person name="Saito T."/>
            <person name="Gibbs R."/>
            <person name="Kuspa A."/>
            <person name="Muzny D."/>
            <person name="Queller D."/>
            <person name="Richards S."/>
            <person name="Strassman J."/>
            <person name="Sucgang R."/>
            <person name="Worley K."/>
            <person name="Schaap P."/>
        </authorList>
    </citation>
    <scope>NUCLEOTIDE SEQUENCE</scope>
    <source>
        <strain evidence="2">QSvi11</strain>
    </source>
</reference>
<organism evidence="2 3">
    <name type="scientific">Polysphondylium violaceum</name>
    <dbReference type="NCBI Taxonomy" id="133409"/>
    <lineage>
        <taxon>Eukaryota</taxon>
        <taxon>Amoebozoa</taxon>
        <taxon>Evosea</taxon>
        <taxon>Eumycetozoa</taxon>
        <taxon>Dictyostelia</taxon>
        <taxon>Dictyosteliales</taxon>
        <taxon>Dictyosteliaceae</taxon>
        <taxon>Polysphondylium</taxon>
    </lineage>
</organism>
<dbReference type="PANTHER" id="PTHR35885">
    <property type="entry name" value="CARBOHYDRATE BINDING DOMAIN-CONTAINING PROTEIN-RELATED"/>
    <property type="match status" value="1"/>
</dbReference>
<accession>A0A8J4PZH2</accession>
<comment type="caution">
    <text evidence="2">The sequence shown here is derived from an EMBL/GenBank/DDBJ whole genome shotgun (WGS) entry which is preliminary data.</text>
</comment>
<feature type="chain" id="PRO_5035223397" evidence="1">
    <location>
        <begin position="21"/>
        <end position="309"/>
    </location>
</feature>
<keyword evidence="1" id="KW-0732">Signal</keyword>
<protein>
    <submittedName>
        <fullName evidence="2">Uncharacterized protein</fullName>
    </submittedName>
</protein>
<dbReference type="AlphaFoldDB" id="A0A8J4PZH2"/>